<proteinExistence type="predicted"/>
<sequence length="194" mass="21217">MKNFKRIALPLLAAATLYAPLSQAEAMHYQLNPEHTSVIVAWNHFGFSNPTADIPDATGTLVFDKDHPEASRVDVTLPVSKIDSHVAALTKEFKGAEYFDTAKYPTATFHSTKVVAKGDNKFDVEGNLTLKGITKPVTLHATLNKQGEHPMVKKQAIGFDATGNIKRSDFKLDKYVPAVSDDVTLTLSTEAYAK</sequence>
<evidence type="ECO:0000259" key="2">
    <source>
        <dbReference type="SMART" id="SM00867"/>
    </source>
</evidence>
<name>A0A1I4YE71_9GAMM</name>
<dbReference type="PANTHER" id="PTHR34406:SF1">
    <property type="entry name" value="PROTEIN YCEI"/>
    <property type="match status" value="1"/>
</dbReference>
<accession>A0A1I4YE71</accession>
<dbReference type="OrthoDB" id="9811006at2"/>
<dbReference type="Pfam" id="PF04264">
    <property type="entry name" value="YceI"/>
    <property type="match status" value="1"/>
</dbReference>
<feature type="signal peptide" evidence="1">
    <location>
        <begin position="1"/>
        <end position="24"/>
    </location>
</feature>
<dbReference type="Proteomes" id="UP000198968">
    <property type="component" value="Unassembled WGS sequence"/>
</dbReference>
<dbReference type="Gene3D" id="2.40.128.110">
    <property type="entry name" value="Lipid/polyisoprenoid-binding, YceI-like"/>
    <property type="match status" value="1"/>
</dbReference>
<evidence type="ECO:0000256" key="1">
    <source>
        <dbReference type="SAM" id="SignalP"/>
    </source>
</evidence>
<keyword evidence="1" id="KW-0732">Signal</keyword>
<feature type="domain" description="Lipid/polyisoprenoid-binding YceI-like" evidence="2">
    <location>
        <begin position="28"/>
        <end position="192"/>
    </location>
</feature>
<evidence type="ECO:0000313" key="4">
    <source>
        <dbReference type="Proteomes" id="UP000198968"/>
    </source>
</evidence>
<dbReference type="InterPro" id="IPR007372">
    <property type="entry name" value="Lipid/polyisoprenoid-bd_YceI"/>
</dbReference>
<dbReference type="PANTHER" id="PTHR34406">
    <property type="entry name" value="PROTEIN YCEI"/>
    <property type="match status" value="1"/>
</dbReference>
<gene>
    <name evidence="3" type="ORF">SAMN05428971_1147</name>
</gene>
<dbReference type="EMBL" id="FOVG01000001">
    <property type="protein sequence ID" value="SFN35879.1"/>
    <property type="molecule type" value="Genomic_DNA"/>
</dbReference>
<dbReference type="RefSeq" id="WP_090961196.1">
    <property type="nucleotide sequence ID" value="NZ_FOVG01000001.1"/>
</dbReference>
<protein>
    <submittedName>
        <fullName evidence="3">Polyisoprenoid-binding protein YceI</fullName>
    </submittedName>
</protein>
<dbReference type="InterPro" id="IPR036761">
    <property type="entry name" value="TTHA0802/YceI-like_sf"/>
</dbReference>
<dbReference type="SMART" id="SM00867">
    <property type="entry name" value="YceI"/>
    <property type="match status" value="1"/>
</dbReference>
<reference evidence="4" key="1">
    <citation type="submission" date="2016-10" db="EMBL/GenBank/DDBJ databases">
        <authorList>
            <person name="Varghese N."/>
            <person name="Submissions S."/>
        </authorList>
    </citation>
    <scope>NUCLEOTIDE SEQUENCE [LARGE SCALE GENOMIC DNA]</scope>
    <source>
        <strain evidence="4">OV426</strain>
    </source>
</reference>
<organism evidence="3 4">
    <name type="scientific">Candidatus Pantoea varia</name>
    <dbReference type="NCBI Taxonomy" id="1881036"/>
    <lineage>
        <taxon>Bacteria</taxon>
        <taxon>Pseudomonadati</taxon>
        <taxon>Pseudomonadota</taxon>
        <taxon>Gammaproteobacteria</taxon>
        <taxon>Enterobacterales</taxon>
        <taxon>Erwiniaceae</taxon>
        <taxon>Pantoea</taxon>
    </lineage>
</organism>
<feature type="chain" id="PRO_5011733747" evidence="1">
    <location>
        <begin position="25"/>
        <end position="194"/>
    </location>
</feature>
<evidence type="ECO:0000313" key="3">
    <source>
        <dbReference type="EMBL" id="SFN35879.1"/>
    </source>
</evidence>
<dbReference type="AlphaFoldDB" id="A0A1I4YE71"/>
<dbReference type="SUPFAM" id="SSF101874">
    <property type="entry name" value="YceI-like"/>
    <property type="match status" value="1"/>
</dbReference>
<keyword evidence="4" id="KW-1185">Reference proteome</keyword>